<protein>
    <submittedName>
        <fullName evidence="1">Uncharacterized protein</fullName>
    </submittedName>
</protein>
<sequence>MMTCGRAIAILRGLETNQLVAEAKEIDTLIKAGAMVEADPEHFHALTRIHQLKATVPELDDALSTVSLKMALTDIESKLKDEWYRIRTGKEELRAQEQARIAIRYALGRLSDREEGAKLLTLDKQRALIPEGAMYVACPSLGCELYAITHRGRSMRQELEIRLARFEPVEFSAFLKVFDKTSAKMDAFVKNLTALSQDVPPVRKHRAQILVGLVKSGLPAQQATGTYREVLRHNQPPDIAVTCARNVGKFGNMANTMGALQQAHRALVQAGLRDGPELASAAKALLAYEPRESAVARFLELVRGLTQLLPNAGALVYKHAARVMLSAGTVHEIVRRVSMTLQLLFSRRNLLADEVKVAVALAGMVQTEDVLPGFVERFFHLRHLLAHEAGNQPALAADYALECIVCPGTPEEVVSLVRNLAWRITETRSQSTTPQDATAMAVAFAKRFAY</sequence>
<reference evidence="1 2" key="1">
    <citation type="submission" date="2021-12" db="EMBL/GenBank/DDBJ databases">
        <title>Discovery of the Pendulisporaceae a myxobacterial family with distinct sporulation behavior and unique specialized metabolism.</title>
        <authorList>
            <person name="Garcia R."/>
            <person name="Popoff A."/>
            <person name="Bader C.D."/>
            <person name="Loehr J."/>
            <person name="Walesch S."/>
            <person name="Walt C."/>
            <person name="Boldt J."/>
            <person name="Bunk B."/>
            <person name="Haeckl F.J.F.P.J."/>
            <person name="Gunesch A.P."/>
            <person name="Birkelbach J."/>
            <person name="Nuebel U."/>
            <person name="Pietschmann T."/>
            <person name="Bach T."/>
            <person name="Mueller R."/>
        </authorList>
    </citation>
    <scope>NUCLEOTIDE SEQUENCE [LARGE SCALE GENOMIC DNA]</scope>
    <source>
        <strain evidence="1 2">MSr12523</strain>
    </source>
</reference>
<dbReference type="RefSeq" id="WP_394847281.1">
    <property type="nucleotide sequence ID" value="NZ_CP089982.1"/>
</dbReference>
<evidence type="ECO:0000313" key="2">
    <source>
        <dbReference type="Proteomes" id="UP001379533"/>
    </source>
</evidence>
<evidence type="ECO:0000313" key="1">
    <source>
        <dbReference type="EMBL" id="WXA96663.1"/>
    </source>
</evidence>
<gene>
    <name evidence="1" type="ORF">LZC95_07420</name>
</gene>
<organism evidence="1 2">
    <name type="scientific">Pendulispora brunnea</name>
    <dbReference type="NCBI Taxonomy" id="2905690"/>
    <lineage>
        <taxon>Bacteria</taxon>
        <taxon>Pseudomonadati</taxon>
        <taxon>Myxococcota</taxon>
        <taxon>Myxococcia</taxon>
        <taxon>Myxococcales</taxon>
        <taxon>Sorangiineae</taxon>
        <taxon>Pendulisporaceae</taxon>
        <taxon>Pendulispora</taxon>
    </lineage>
</organism>
<name>A0ABZ2KDF3_9BACT</name>
<dbReference type="Proteomes" id="UP001379533">
    <property type="component" value="Chromosome"/>
</dbReference>
<keyword evidence="2" id="KW-1185">Reference proteome</keyword>
<proteinExistence type="predicted"/>
<dbReference type="EMBL" id="CP089982">
    <property type="protein sequence ID" value="WXA96663.1"/>
    <property type="molecule type" value="Genomic_DNA"/>
</dbReference>
<accession>A0ABZ2KDF3</accession>